<evidence type="ECO:0000313" key="10">
    <source>
        <dbReference type="Proteomes" id="UP001630127"/>
    </source>
</evidence>
<evidence type="ECO:0000256" key="1">
    <source>
        <dbReference type="ARBA" id="ARBA00004123"/>
    </source>
</evidence>
<keyword evidence="3 6" id="KW-0863">Zinc-finger</keyword>
<dbReference type="Proteomes" id="UP001630127">
    <property type="component" value="Unassembled WGS sequence"/>
</dbReference>
<dbReference type="InterPro" id="IPR044246">
    <property type="entry name" value="ZFP3-like"/>
</dbReference>
<dbReference type="EMBL" id="JBJUIK010000009">
    <property type="protein sequence ID" value="KAL3517774.1"/>
    <property type="molecule type" value="Genomic_DNA"/>
</dbReference>
<dbReference type="SUPFAM" id="SSF57667">
    <property type="entry name" value="beta-beta-alpha zinc fingers"/>
    <property type="match status" value="1"/>
</dbReference>
<evidence type="ECO:0000313" key="9">
    <source>
        <dbReference type="EMBL" id="KAL3517774.1"/>
    </source>
</evidence>
<comment type="caution">
    <text evidence="9">The sequence shown here is derived from an EMBL/GenBank/DDBJ whole genome shotgun (WGS) entry which is preliminary data.</text>
</comment>
<proteinExistence type="predicted"/>
<feature type="region of interest" description="Disordered" evidence="7">
    <location>
        <begin position="36"/>
        <end position="67"/>
    </location>
</feature>
<accession>A0ABD2ZF89</accession>
<keyword evidence="10" id="KW-1185">Reference proteome</keyword>
<dbReference type="PROSITE" id="PS50157">
    <property type="entry name" value="ZINC_FINGER_C2H2_2"/>
    <property type="match status" value="1"/>
</dbReference>
<sequence length="204" mass="22742">MSCENGVHVSPINNAEDTITRSFPCLYCSRKFDSSQALGGHQNAHKKERSAARKNNNKRVSSPDLMNTFSSLPQPPPLLFASSHPIGIVNPSVYITVHAGSLCQVPARPGQQEVSNPFGLSNNAAAPRFENMLLHRCNYLNNPYDHQHEADERSLSNWQRSLRCNGNISGDQCSEILPSLDKNQSCWVVDDKYKDQKLDLSLHL</sequence>
<dbReference type="AlphaFoldDB" id="A0ABD2ZF89"/>
<dbReference type="Gene3D" id="3.30.160.60">
    <property type="entry name" value="Classic Zinc Finger"/>
    <property type="match status" value="1"/>
</dbReference>
<evidence type="ECO:0000256" key="5">
    <source>
        <dbReference type="ARBA" id="ARBA00023242"/>
    </source>
</evidence>
<keyword evidence="4" id="KW-0862">Zinc</keyword>
<evidence type="ECO:0000256" key="3">
    <source>
        <dbReference type="ARBA" id="ARBA00022771"/>
    </source>
</evidence>
<organism evidence="9 10">
    <name type="scientific">Cinchona calisaya</name>
    <dbReference type="NCBI Taxonomy" id="153742"/>
    <lineage>
        <taxon>Eukaryota</taxon>
        <taxon>Viridiplantae</taxon>
        <taxon>Streptophyta</taxon>
        <taxon>Embryophyta</taxon>
        <taxon>Tracheophyta</taxon>
        <taxon>Spermatophyta</taxon>
        <taxon>Magnoliopsida</taxon>
        <taxon>eudicotyledons</taxon>
        <taxon>Gunneridae</taxon>
        <taxon>Pentapetalae</taxon>
        <taxon>asterids</taxon>
        <taxon>lamiids</taxon>
        <taxon>Gentianales</taxon>
        <taxon>Rubiaceae</taxon>
        <taxon>Cinchonoideae</taxon>
        <taxon>Cinchoneae</taxon>
        <taxon>Cinchona</taxon>
    </lineage>
</organism>
<name>A0ABD2ZF89_9GENT</name>
<evidence type="ECO:0000259" key="8">
    <source>
        <dbReference type="PROSITE" id="PS50157"/>
    </source>
</evidence>
<dbReference type="GO" id="GO:0008270">
    <property type="term" value="F:zinc ion binding"/>
    <property type="evidence" value="ECO:0007669"/>
    <property type="project" value="UniProtKB-KW"/>
</dbReference>
<feature type="domain" description="C2H2-type" evidence="8">
    <location>
        <begin position="23"/>
        <end position="50"/>
    </location>
</feature>
<dbReference type="PANTHER" id="PTHR47287:SF15">
    <property type="entry name" value="ZINC FINGER PROTEIN 3-LIKE"/>
    <property type="match status" value="1"/>
</dbReference>
<evidence type="ECO:0000256" key="4">
    <source>
        <dbReference type="ARBA" id="ARBA00022833"/>
    </source>
</evidence>
<keyword evidence="5" id="KW-0539">Nucleus</keyword>
<comment type="subcellular location">
    <subcellularLocation>
        <location evidence="1">Nucleus</location>
    </subcellularLocation>
</comment>
<keyword evidence="2" id="KW-0479">Metal-binding</keyword>
<dbReference type="InterPro" id="IPR036236">
    <property type="entry name" value="Znf_C2H2_sf"/>
</dbReference>
<gene>
    <name evidence="9" type="ORF">ACH5RR_020363</name>
</gene>
<evidence type="ECO:0000256" key="6">
    <source>
        <dbReference type="PROSITE-ProRule" id="PRU00042"/>
    </source>
</evidence>
<dbReference type="GO" id="GO:0005634">
    <property type="term" value="C:nucleus"/>
    <property type="evidence" value="ECO:0007669"/>
    <property type="project" value="UniProtKB-SubCell"/>
</dbReference>
<evidence type="ECO:0000256" key="7">
    <source>
        <dbReference type="SAM" id="MobiDB-lite"/>
    </source>
</evidence>
<protein>
    <recommendedName>
        <fullName evidence="8">C2H2-type domain-containing protein</fullName>
    </recommendedName>
</protein>
<feature type="compositionally biased region" description="Polar residues" evidence="7">
    <location>
        <begin position="58"/>
        <end position="67"/>
    </location>
</feature>
<dbReference type="PANTHER" id="PTHR47287">
    <property type="entry name" value="C2H2 AND C2HC ZINC FINGERS SUPERFAMILY PROTEIN"/>
    <property type="match status" value="1"/>
</dbReference>
<dbReference type="PROSITE" id="PS00028">
    <property type="entry name" value="ZINC_FINGER_C2H2_1"/>
    <property type="match status" value="1"/>
</dbReference>
<reference evidence="9 10" key="1">
    <citation type="submission" date="2024-11" db="EMBL/GenBank/DDBJ databases">
        <title>A near-complete genome assembly of Cinchona calisaya.</title>
        <authorList>
            <person name="Lian D.C."/>
            <person name="Zhao X.W."/>
            <person name="Wei L."/>
        </authorList>
    </citation>
    <scope>NUCLEOTIDE SEQUENCE [LARGE SCALE GENOMIC DNA]</scope>
    <source>
        <tissue evidence="9">Nenye</tissue>
    </source>
</reference>
<evidence type="ECO:0000256" key="2">
    <source>
        <dbReference type="ARBA" id="ARBA00022723"/>
    </source>
</evidence>
<dbReference type="InterPro" id="IPR013087">
    <property type="entry name" value="Znf_C2H2_type"/>
</dbReference>